<gene>
    <name evidence="1" type="ORF">UFOVP760_207</name>
</gene>
<reference evidence="1" key="1">
    <citation type="submission" date="2020-05" db="EMBL/GenBank/DDBJ databases">
        <authorList>
            <person name="Chiriac C."/>
            <person name="Salcher M."/>
            <person name="Ghai R."/>
            <person name="Kavagutti S V."/>
        </authorList>
    </citation>
    <scope>NUCLEOTIDE SEQUENCE</scope>
</reference>
<protein>
    <submittedName>
        <fullName evidence="1">Uncharacterized protein</fullName>
    </submittedName>
</protein>
<accession>A0A6J7X6C7</accession>
<sequence length="207" mass="24238">MGEINENDRFGSTIVSTVKKYNLQKVLEIGSWDGTGSTQCFIKGMMELEEPSLTCIEVKNDRYKQLVENTKKYPWVKCVNQTTISLKTLIDNDFEALWDGPYNHIKSDKQTVNDWYNQDIGEISKYDTGFLETDNAYYDGILIDGSEFFGYSEYLLVKDRCRVLFLDDYYNAFKTRRVVEELSKDERWQCVDGDRYTRNGFAIFVKK</sequence>
<proteinExistence type="predicted"/>
<name>A0A6J7X6C7_9CAUD</name>
<dbReference type="EMBL" id="LR798360">
    <property type="protein sequence ID" value="CAB5226431.1"/>
    <property type="molecule type" value="Genomic_DNA"/>
</dbReference>
<dbReference type="InterPro" id="IPR029063">
    <property type="entry name" value="SAM-dependent_MTases_sf"/>
</dbReference>
<organism evidence="1">
    <name type="scientific">uncultured Caudovirales phage</name>
    <dbReference type="NCBI Taxonomy" id="2100421"/>
    <lineage>
        <taxon>Viruses</taxon>
        <taxon>Duplodnaviria</taxon>
        <taxon>Heunggongvirae</taxon>
        <taxon>Uroviricota</taxon>
        <taxon>Caudoviricetes</taxon>
        <taxon>Peduoviridae</taxon>
        <taxon>Maltschvirus</taxon>
        <taxon>Maltschvirus maltsch</taxon>
    </lineage>
</organism>
<evidence type="ECO:0000313" key="1">
    <source>
        <dbReference type="EMBL" id="CAB5226431.1"/>
    </source>
</evidence>
<dbReference type="Gene3D" id="3.40.50.150">
    <property type="entry name" value="Vaccinia Virus protein VP39"/>
    <property type="match status" value="1"/>
</dbReference>